<name>A0A143WT50_9ENTR</name>
<reference evidence="2" key="1">
    <citation type="submission" date="2016-01" db="EMBL/GenBank/DDBJ databases">
        <authorList>
            <person name="Husnik F."/>
        </authorList>
    </citation>
    <scope>NUCLEOTIDE SEQUENCE [LARGE SCALE GENOMIC DNA]</scope>
</reference>
<dbReference type="Proteomes" id="UP000095322">
    <property type="component" value="Chromosome I"/>
</dbReference>
<protein>
    <submittedName>
        <fullName evidence="1">Uncharacterized protein</fullName>
    </submittedName>
</protein>
<sequence>MVHHLHDTCDHCWTKINLSLPGGEHMRSVLTDTISKEDNRLFVMRVLNPKTNSLMLLLLLDK</sequence>
<evidence type="ECO:0000313" key="1">
    <source>
        <dbReference type="EMBL" id="CUX96915.1"/>
    </source>
</evidence>
<dbReference type="KEGG" id="den:MHIR_DE00687"/>
<dbReference type="AlphaFoldDB" id="A0A143WT50"/>
<proteinExistence type="predicted"/>
<accession>A0A143WT50</accession>
<keyword evidence="2" id="KW-1185">Reference proteome</keyword>
<gene>
    <name evidence="1" type="ORF">MHIR_DE00687</name>
</gene>
<organism evidence="1 2">
    <name type="scientific">Candidatus Doolittlea endobia</name>
    <dbReference type="NCBI Taxonomy" id="1778262"/>
    <lineage>
        <taxon>Bacteria</taxon>
        <taxon>Pseudomonadati</taxon>
        <taxon>Pseudomonadota</taxon>
        <taxon>Gammaproteobacteria</taxon>
        <taxon>Enterobacterales</taxon>
        <taxon>Enterobacteriaceae</taxon>
        <taxon>Candidatus Doolittlea</taxon>
    </lineage>
</organism>
<evidence type="ECO:0000313" key="2">
    <source>
        <dbReference type="Proteomes" id="UP000095322"/>
    </source>
</evidence>
<dbReference type="EMBL" id="LN999833">
    <property type="protein sequence ID" value="CUX96915.1"/>
    <property type="molecule type" value="Genomic_DNA"/>
</dbReference>